<feature type="transmembrane region" description="Helical" evidence="3">
    <location>
        <begin position="240"/>
        <end position="259"/>
    </location>
</feature>
<dbReference type="EMBL" id="LSSL01004582">
    <property type="protein sequence ID" value="OLY79352.1"/>
    <property type="molecule type" value="Genomic_DNA"/>
</dbReference>
<keyword evidence="3" id="KW-0472">Membrane</keyword>
<accession>A0A1R0GR29</accession>
<dbReference type="PANTHER" id="PTHR11360:SF284">
    <property type="entry name" value="EG:103B4.3 PROTEIN-RELATED"/>
    <property type="match status" value="1"/>
</dbReference>
<dbReference type="Proteomes" id="UP000187455">
    <property type="component" value="Unassembled WGS sequence"/>
</dbReference>
<dbReference type="InterPro" id="IPR011701">
    <property type="entry name" value="MFS"/>
</dbReference>
<feature type="transmembrane region" description="Helical" evidence="3">
    <location>
        <begin position="79"/>
        <end position="97"/>
    </location>
</feature>
<evidence type="ECO:0000313" key="5">
    <source>
        <dbReference type="Proteomes" id="UP000187455"/>
    </source>
</evidence>
<feature type="transmembrane region" description="Helical" evidence="3">
    <location>
        <begin position="37"/>
        <end position="59"/>
    </location>
</feature>
<name>A0A1R0GR29_9FUNG</name>
<comment type="subcellular location">
    <subcellularLocation>
        <location evidence="1">Membrane</location>
        <topology evidence="1">Multi-pass membrane protein</topology>
    </subcellularLocation>
</comment>
<dbReference type="OrthoDB" id="6499973at2759"/>
<evidence type="ECO:0000256" key="3">
    <source>
        <dbReference type="SAM" id="Phobius"/>
    </source>
</evidence>
<protein>
    <submittedName>
        <fullName evidence="4">Monocarboxylate transporter 9</fullName>
    </submittedName>
</protein>
<dbReference type="PANTHER" id="PTHR11360">
    <property type="entry name" value="MONOCARBOXYLATE TRANSPORTER"/>
    <property type="match status" value="1"/>
</dbReference>
<gene>
    <name evidence="4" type="ORF">AYI68_g6582</name>
</gene>
<comment type="similarity">
    <text evidence="2">Belongs to the major facilitator superfamily. Monocarboxylate porter (TC 2.A.1.13) family.</text>
</comment>
<dbReference type="Gene3D" id="1.20.1250.20">
    <property type="entry name" value="MFS general substrate transporter like domains"/>
    <property type="match status" value="1"/>
</dbReference>
<keyword evidence="5" id="KW-1185">Reference proteome</keyword>
<dbReference type="Pfam" id="PF07690">
    <property type="entry name" value="MFS_1"/>
    <property type="match status" value="1"/>
</dbReference>
<comment type="caution">
    <text evidence="4">The sequence shown here is derived from an EMBL/GenBank/DDBJ whole genome shotgun (WGS) entry which is preliminary data.</text>
</comment>
<organism evidence="4 5">
    <name type="scientific">Smittium mucronatum</name>
    <dbReference type="NCBI Taxonomy" id="133383"/>
    <lineage>
        <taxon>Eukaryota</taxon>
        <taxon>Fungi</taxon>
        <taxon>Fungi incertae sedis</taxon>
        <taxon>Zoopagomycota</taxon>
        <taxon>Kickxellomycotina</taxon>
        <taxon>Harpellomycetes</taxon>
        <taxon>Harpellales</taxon>
        <taxon>Legeriomycetaceae</taxon>
        <taxon>Smittium</taxon>
    </lineage>
</organism>
<keyword evidence="3" id="KW-1133">Transmembrane helix</keyword>
<feature type="transmembrane region" description="Helical" evidence="3">
    <location>
        <begin position="213"/>
        <end position="233"/>
    </location>
</feature>
<proteinExistence type="inferred from homology"/>
<dbReference type="SUPFAM" id="SSF103473">
    <property type="entry name" value="MFS general substrate transporter"/>
    <property type="match status" value="1"/>
</dbReference>
<dbReference type="InterPro" id="IPR050327">
    <property type="entry name" value="Proton-linked_MCT"/>
</dbReference>
<evidence type="ECO:0000256" key="2">
    <source>
        <dbReference type="ARBA" id="ARBA00006727"/>
    </source>
</evidence>
<dbReference type="GO" id="GO:0022857">
    <property type="term" value="F:transmembrane transporter activity"/>
    <property type="evidence" value="ECO:0007669"/>
    <property type="project" value="InterPro"/>
</dbReference>
<sequence>MDLPNDYNEESIVSKPIKEKINKKLPEDMFPPPDKGYAWIIMIASMMNLLLAFGSPNAFGVFQAYYLKVLFANEPAGKIAWISTMTATCAFCGGLLASPLVKIVGMRNASLIGTAVATIGLLLASFSTQVWQLVLTQGIIYGLGTSLIINVSLSAPALWFEKYRGLAIGLVASGGSSGALILVPVVTKTVSNLSPLIVADYYPDEKVNQINGLAYLAMSISIIVWVPTTGVIFQKVGNRVDYSSIIILGAVASISNGGFEVFTA</sequence>
<keyword evidence="3" id="KW-0812">Transmembrane</keyword>
<dbReference type="InterPro" id="IPR036259">
    <property type="entry name" value="MFS_trans_sf"/>
</dbReference>
<feature type="transmembrane region" description="Helical" evidence="3">
    <location>
        <begin position="166"/>
        <end position="186"/>
    </location>
</feature>
<dbReference type="AlphaFoldDB" id="A0A1R0GR29"/>
<evidence type="ECO:0000313" key="4">
    <source>
        <dbReference type="EMBL" id="OLY79352.1"/>
    </source>
</evidence>
<evidence type="ECO:0000256" key="1">
    <source>
        <dbReference type="ARBA" id="ARBA00004141"/>
    </source>
</evidence>
<dbReference type="GO" id="GO:0016020">
    <property type="term" value="C:membrane"/>
    <property type="evidence" value="ECO:0007669"/>
    <property type="project" value="UniProtKB-SubCell"/>
</dbReference>
<reference evidence="4 5" key="1">
    <citation type="journal article" date="2016" name="Mol. Biol. Evol.">
        <title>Genome-Wide Survey of Gut Fungi (Harpellales) Reveals the First Horizontally Transferred Ubiquitin Gene from a Mosquito Host.</title>
        <authorList>
            <person name="Wang Y."/>
            <person name="White M.M."/>
            <person name="Kvist S."/>
            <person name="Moncalvo J.M."/>
        </authorList>
    </citation>
    <scope>NUCLEOTIDE SEQUENCE [LARGE SCALE GENOMIC DNA]</scope>
    <source>
        <strain evidence="4 5">ALG-7-W6</strain>
    </source>
</reference>
<feature type="transmembrane region" description="Helical" evidence="3">
    <location>
        <begin position="139"/>
        <end position="159"/>
    </location>
</feature>
<feature type="transmembrane region" description="Helical" evidence="3">
    <location>
        <begin position="109"/>
        <end position="127"/>
    </location>
</feature>